<dbReference type="AlphaFoldDB" id="A0AAP0KKE9"/>
<comment type="caution">
    <text evidence="1">The sequence shown here is derived from an EMBL/GenBank/DDBJ whole genome shotgun (WGS) entry which is preliminary data.</text>
</comment>
<organism evidence="1 2">
    <name type="scientific">Stephania japonica</name>
    <dbReference type="NCBI Taxonomy" id="461633"/>
    <lineage>
        <taxon>Eukaryota</taxon>
        <taxon>Viridiplantae</taxon>
        <taxon>Streptophyta</taxon>
        <taxon>Embryophyta</taxon>
        <taxon>Tracheophyta</taxon>
        <taxon>Spermatophyta</taxon>
        <taxon>Magnoliopsida</taxon>
        <taxon>Ranunculales</taxon>
        <taxon>Menispermaceae</taxon>
        <taxon>Menispermoideae</taxon>
        <taxon>Cissampelideae</taxon>
        <taxon>Stephania</taxon>
    </lineage>
</organism>
<name>A0AAP0KKE9_9MAGN</name>
<accession>A0AAP0KKE9</accession>
<proteinExistence type="predicted"/>
<keyword evidence="2" id="KW-1185">Reference proteome</keyword>
<dbReference type="EMBL" id="JBBNAE010000001">
    <property type="protein sequence ID" value="KAK9153044.1"/>
    <property type="molecule type" value="Genomic_DNA"/>
</dbReference>
<protein>
    <submittedName>
        <fullName evidence="1">Uncharacterized protein</fullName>
    </submittedName>
</protein>
<reference evidence="1 2" key="1">
    <citation type="submission" date="2024-01" db="EMBL/GenBank/DDBJ databases">
        <title>Genome assemblies of Stephania.</title>
        <authorList>
            <person name="Yang L."/>
        </authorList>
    </citation>
    <scope>NUCLEOTIDE SEQUENCE [LARGE SCALE GENOMIC DNA]</scope>
    <source>
        <strain evidence="1">QJT</strain>
        <tissue evidence="1">Leaf</tissue>
    </source>
</reference>
<sequence length="164" mass="17431">MESNEGDLTIINLSHISGGPENFEMAAKSYYGVNFEINVHNFVALCCPIRNQDYNKEVHQQDLNGGGVNSDGLPSANAQTSHLPQPVPCNTKKMDSLCATTQSKETNGEVIVETGEVILHNVASATASSKREISNPTSRLTNLLKPGVAALESTSTSSTSILLG</sequence>
<gene>
    <name evidence="1" type="ORF">Sjap_000524</name>
</gene>
<dbReference type="Proteomes" id="UP001417504">
    <property type="component" value="Unassembled WGS sequence"/>
</dbReference>
<evidence type="ECO:0000313" key="2">
    <source>
        <dbReference type="Proteomes" id="UP001417504"/>
    </source>
</evidence>
<evidence type="ECO:0000313" key="1">
    <source>
        <dbReference type="EMBL" id="KAK9153044.1"/>
    </source>
</evidence>